<dbReference type="PANTHER" id="PTHR20930">
    <property type="entry name" value="OVARIAN CARCINOMA ANTIGEN CA125-RELATED"/>
    <property type="match status" value="1"/>
</dbReference>
<name>A0A5A7Q019_STRAF</name>
<dbReference type="InterPro" id="IPR013783">
    <property type="entry name" value="Ig-like_fold"/>
</dbReference>
<dbReference type="AlphaFoldDB" id="A0A5A7Q019"/>
<dbReference type="CDD" id="cd14947">
    <property type="entry name" value="NBR1_like"/>
    <property type="match status" value="1"/>
</dbReference>
<comment type="caution">
    <text evidence="2">The sequence shown here is derived from an EMBL/GenBank/DDBJ whole genome shotgun (WGS) entry which is preliminary data.</text>
</comment>
<dbReference type="InterPro" id="IPR032350">
    <property type="entry name" value="Nbr1_FW"/>
</dbReference>
<proteinExistence type="predicted"/>
<gene>
    <name evidence="2" type="ORF">STAS_15012</name>
</gene>
<keyword evidence="3" id="KW-1185">Reference proteome</keyword>
<dbReference type="Gene3D" id="2.60.40.10">
    <property type="entry name" value="Immunoglobulins"/>
    <property type="match status" value="1"/>
</dbReference>
<dbReference type="Pfam" id="PF16158">
    <property type="entry name" value="N_BRCA1_IG"/>
    <property type="match status" value="1"/>
</dbReference>
<dbReference type="OrthoDB" id="906664at2759"/>
<organism evidence="2 3">
    <name type="scientific">Striga asiatica</name>
    <name type="common">Asiatic witchweed</name>
    <name type="synonym">Buchnera asiatica</name>
    <dbReference type="NCBI Taxonomy" id="4170"/>
    <lineage>
        <taxon>Eukaryota</taxon>
        <taxon>Viridiplantae</taxon>
        <taxon>Streptophyta</taxon>
        <taxon>Embryophyta</taxon>
        <taxon>Tracheophyta</taxon>
        <taxon>Spermatophyta</taxon>
        <taxon>Magnoliopsida</taxon>
        <taxon>eudicotyledons</taxon>
        <taxon>Gunneridae</taxon>
        <taxon>Pentapetalae</taxon>
        <taxon>asterids</taxon>
        <taxon>lamiids</taxon>
        <taxon>Lamiales</taxon>
        <taxon>Orobanchaceae</taxon>
        <taxon>Buchnereae</taxon>
        <taxon>Striga</taxon>
    </lineage>
</organism>
<reference evidence="3" key="1">
    <citation type="journal article" date="2019" name="Curr. Biol.">
        <title>Genome Sequence of Striga asiatica Provides Insight into the Evolution of Plant Parasitism.</title>
        <authorList>
            <person name="Yoshida S."/>
            <person name="Kim S."/>
            <person name="Wafula E.K."/>
            <person name="Tanskanen J."/>
            <person name="Kim Y.M."/>
            <person name="Honaas L."/>
            <person name="Yang Z."/>
            <person name="Spallek T."/>
            <person name="Conn C.E."/>
            <person name="Ichihashi Y."/>
            <person name="Cheong K."/>
            <person name="Cui S."/>
            <person name="Der J.P."/>
            <person name="Gundlach H."/>
            <person name="Jiao Y."/>
            <person name="Hori C."/>
            <person name="Ishida J.K."/>
            <person name="Kasahara H."/>
            <person name="Kiba T."/>
            <person name="Kim M.S."/>
            <person name="Koo N."/>
            <person name="Laohavisit A."/>
            <person name="Lee Y.H."/>
            <person name="Lumba S."/>
            <person name="McCourt P."/>
            <person name="Mortimer J.C."/>
            <person name="Mutuku J.M."/>
            <person name="Nomura T."/>
            <person name="Sasaki-Sekimoto Y."/>
            <person name="Seto Y."/>
            <person name="Wang Y."/>
            <person name="Wakatake T."/>
            <person name="Sakakibara H."/>
            <person name="Demura T."/>
            <person name="Yamaguchi S."/>
            <person name="Yoneyama K."/>
            <person name="Manabe R.I."/>
            <person name="Nelson D.C."/>
            <person name="Schulman A.H."/>
            <person name="Timko M.P."/>
            <person name="dePamphilis C.W."/>
            <person name="Choi D."/>
            <person name="Shirasu K."/>
        </authorList>
    </citation>
    <scope>NUCLEOTIDE SEQUENCE [LARGE SCALE GENOMIC DNA]</scope>
    <source>
        <strain evidence="3">cv. UVA1</strain>
    </source>
</reference>
<evidence type="ECO:0000313" key="2">
    <source>
        <dbReference type="EMBL" id="GER38483.1"/>
    </source>
</evidence>
<sequence length="331" mass="37723">MSATARGLITLTSTGCYKKLCLHNPEHFLARKIDSDDLSSIWDWLDLKDCIATSFYSDHESNKTEQVYSVSMLNSVLVDDVSVTNCNNMAPSTCFTKIWRMRNNGKARWAHKTQLVWLGGDKLSDQSYVDVSVPASGLDVGEELDIRVDLSSPEIPGDYIAYWTLVSPDGERFGEHVKVIILVEEPVDLGVQHVTDSFRPSSVSKVESEVINEKIARESNKIMQRKKEDDVCSVDEWEEMDFDDKFMNSLLKKKKKGVNKNKLLKKKNNTWKQTQSISKVVKSTSVPNDNIPLENLRNKFNRIMTIRTYPEILRDPNSFPRTRPNKPESNG</sequence>
<evidence type="ECO:0000259" key="1">
    <source>
        <dbReference type="Pfam" id="PF16158"/>
    </source>
</evidence>
<dbReference type="PANTHER" id="PTHR20930:SF0">
    <property type="entry name" value="PROTEIN ILRUN"/>
    <property type="match status" value="1"/>
</dbReference>
<dbReference type="Proteomes" id="UP000325081">
    <property type="component" value="Unassembled WGS sequence"/>
</dbReference>
<accession>A0A5A7Q019</accession>
<evidence type="ECO:0000313" key="3">
    <source>
        <dbReference type="Proteomes" id="UP000325081"/>
    </source>
</evidence>
<dbReference type="EMBL" id="BKCP01005516">
    <property type="protein sequence ID" value="GER38483.1"/>
    <property type="molecule type" value="Genomic_DNA"/>
</dbReference>
<protein>
    <submittedName>
        <fullName evidence="2">Next to BRCA1 gene 1 protein</fullName>
    </submittedName>
</protein>
<feature type="domain" description="Nbr1 FW" evidence="1">
    <location>
        <begin position="85"/>
        <end position="183"/>
    </location>
</feature>